<reference evidence="7" key="1">
    <citation type="submission" date="2025-08" db="UniProtKB">
        <authorList>
            <consortium name="RefSeq"/>
        </authorList>
    </citation>
    <scope>IDENTIFICATION</scope>
    <source>
        <tissue evidence="7">Entire body</tissue>
    </source>
</reference>
<evidence type="ECO:0000256" key="5">
    <source>
        <dbReference type="SAM" id="MobiDB-lite"/>
    </source>
</evidence>
<evidence type="ECO:0000313" key="6">
    <source>
        <dbReference type="Proteomes" id="UP000192223"/>
    </source>
</evidence>
<dbReference type="OrthoDB" id="10265068at2759"/>
<accession>A0A1W4XL81</accession>
<evidence type="ECO:0000256" key="1">
    <source>
        <dbReference type="ARBA" id="ARBA00004245"/>
    </source>
</evidence>
<keyword evidence="2" id="KW-0963">Cytoplasm</keyword>
<dbReference type="RefSeq" id="XP_018336851.1">
    <property type="nucleotide sequence ID" value="XM_018481349.2"/>
</dbReference>
<evidence type="ECO:0000256" key="2">
    <source>
        <dbReference type="ARBA" id="ARBA00022490"/>
    </source>
</evidence>
<keyword evidence="4" id="KW-0175">Coiled coil</keyword>
<dbReference type="AlphaFoldDB" id="A0A1W4XL81"/>
<feature type="coiled-coil region" evidence="4">
    <location>
        <begin position="207"/>
        <end position="285"/>
    </location>
</feature>
<dbReference type="PANTHER" id="PTHR31183">
    <property type="entry name" value="TRICHOPLEIN KERATIN FILAMENT-BINDING PROTEIN FAMILY MEMBER"/>
    <property type="match status" value="1"/>
</dbReference>
<proteinExistence type="predicted"/>
<evidence type="ECO:0000256" key="4">
    <source>
        <dbReference type="SAM" id="Coils"/>
    </source>
</evidence>
<feature type="region of interest" description="Disordered" evidence="5">
    <location>
        <begin position="1"/>
        <end position="35"/>
    </location>
</feature>
<dbReference type="GO" id="GO:0006915">
    <property type="term" value="P:apoptotic process"/>
    <property type="evidence" value="ECO:0007669"/>
    <property type="project" value="TreeGrafter"/>
</dbReference>
<dbReference type="PANTHER" id="PTHR31183:SF2">
    <property type="entry name" value="TRICHOPLEIN KERATIN FILAMENT-BINDING PROTEIN"/>
    <property type="match status" value="1"/>
</dbReference>
<feature type="compositionally biased region" description="Polar residues" evidence="5">
    <location>
        <begin position="18"/>
        <end position="27"/>
    </location>
</feature>
<dbReference type="Proteomes" id="UP000192223">
    <property type="component" value="Unplaced"/>
</dbReference>
<dbReference type="GO" id="GO:0045095">
    <property type="term" value="C:keratin filament"/>
    <property type="evidence" value="ECO:0007669"/>
    <property type="project" value="TreeGrafter"/>
</dbReference>
<sequence>MEKQRKCASLSEIIRHQPQASSRSRPSTGRRHGNFEKEFIRKREREYNHQQQWNGQVKYYEKCKNDSDHYECWTSPRYYETHSKVLDEYTKKKKKEDDLIKRREKLQKLLEEDERSYAIEMMVRTRDKYLSPRETKKCESPATSILREVNLGIQQLEEDRRRHEAEIKLYHQWRANNPIVRHHERLRTNDDVKLSWLDQQIEKRMEVEKAEEECRKILAERDRLIEEEKEREQKIKKEIEEKNRRLMEELQKQMEELKSKQQEAARLDSLEIEEMQRRMQLLELEDKQKGEVRKRMERETALFNVRQYRLKLKHKAQLIDENLQNDKRLIEEIKQSQIAERIEDERKRREIIQAMDELLKYTREQIELERKKQQYLSFVFDSEAKDLYEKQEEIWNAEEAARKQLLEDVLASVRAQIDEKIERNREHRKRILEEKDEIEESIRRFDEEIKRLKEEEDQKTKEWKKEMDMQIKQKTLKRKELKLLEQKRIQDELEATRKEEERLMREIAEIQKRPYNSRRSCRSNIFLR</sequence>
<feature type="coiled-coil region" evidence="4">
    <location>
        <begin position="403"/>
        <end position="513"/>
    </location>
</feature>
<evidence type="ECO:0000313" key="7">
    <source>
        <dbReference type="RefSeq" id="XP_018336851.1"/>
    </source>
</evidence>
<dbReference type="InterPro" id="IPR043596">
    <property type="entry name" value="CFAP53/TCHP"/>
</dbReference>
<evidence type="ECO:0000256" key="3">
    <source>
        <dbReference type="ARBA" id="ARBA00023212"/>
    </source>
</evidence>
<gene>
    <name evidence="7" type="primary">LOC108745209</name>
</gene>
<dbReference type="GeneID" id="108745209"/>
<name>A0A1W4XL81_AGRPL</name>
<protein>
    <submittedName>
        <fullName evidence="7">Trichoplein keratin filament-binding protein-like isoform X2</fullName>
    </submittedName>
</protein>
<comment type="subcellular location">
    <subcellularLocation>
        <location evidence="1">Cytoplasm</location>
        <location evidence="1">Cytoskeleton</location>
    </subcellularLocation>
</comment>
<keyword evidence="3" id="KW-0206">Cytoskeleton</keyword>
<organism evidence="6 7">
    <name type="scientific">Agrilus planipennis</name>
    <name type="common">Emerald ash borer</name>
    <name type="synonym">Agrilus marcopoli</name>
    <dbReference type="NCBI Taxonomy" id="224129"/>
    <lineage>
        <taxon>Eukaryota</taxon>
        <taxon>Metazoa</taxon>
        <taxon>Ecdysozoa</taxon>
        <taxon>Arthropoda</taxon>
        <taxon>Hexapoda</taxon>
        <taxon>Insecta</taxon>
        <taxon>Pterygota</taxon>
        <taxon>Neoptera</taxon>
        <taxon>Endopterygota</taxon>
        <taxon>Coleoptera</taxon>
        <taxon>Polyphaga</taxon>
        <taxon>Elateriformia</taxon>
        <taxon>Buprestoidea</taxon>
        <taxon>Buprestidae</taxon>
        <taxon>Agrilinae</taxon>
        <taxon>Agrilus</taxon>
    </lineage>
</organism>
<keyword evidence="6" id="KW-1185">Reference proteome</keyword>